<evidence type="ECO:0000313" key="2">
    <source>
        <dbReference type="Proteomes" id="UP001152531"/>
    </source>
</evidence>
<evidence type="ECO:0000313" key="1">
    <source>
        <dbReference type="EMBL" id="CAH6721200.1"/>
    </source>
</evidence>
<accession>A0ACA9Y858</accession>
<proteinExistence type="predicted"/>
<gene>
    <name evidence="1" type="ORF">CLIB1444_05S05798</name>
</gene>
<keyword evidence="2" id="KW-1185">Reference proteome</keyword>
<comment type="caution">
    <text evidence="1">The sequence shown here is derived from an EMBL/GenBank/DDBJ whole genome shotgun (WGS) entry which is preliminary data.</text>
</comment>
<dbReference type="Proteomes" id="UP001152531">
    <property type="component" value="Unassembled WGS sequence"/>
</dbReference>
<name>A0ACA9Y858_9ASCO</name>
<reference evidence="1" key="1">
    <citation type="submission" date="2022-06" db="EMBL/GenBank/DDBJ databases">
        <authorList>
            <person name="Legras J.-L."/>
            <person name="Devillers H."/>
            <person name="Grondin C."/>
        </authorList>
    </citation>
    <scope>NUCLEOTIDE SEQUENCE</scope>
    <source>
        <strain evidence="1">CLIB 1444</strain>
    </source>
</reference>
<sequence>MVYLVSPFVNQENIYHLNHLRSYIENVIDLFHNNSKFGDVIMYELLRNWLINLPSKIQVMHHINDPIDLIILRLYNTSSLILNNLFPFVNYSFLTNFQGNFKLYHNPDYSVRQVHWHNEILKIIDNYCIRVSTFFLKRMNLLGIFIGSSNFEKLSLHDILNNINEVMIDRFNNTHIKFYNYIHLPHEVNNVRWFHGNYHYNKYHAKSFSYDPVLSYHLTQLHNPQITTTHATNDKKEQYKKLRYREFVNDPNCDEIGAILSYDYSVHNSSLGKEALNFTIDYSKGLDVNDRDVKGLVKNPLNPFNNLIHYNIGNFNINNFHINFESIQVEEQDDGHKFYDDINRFYVNSH</sequence>
<dbReference type="EMBL" id="CALSDN010000005">
    <property type="protein sequence ID" value="CAH6721200.1"/>
    <property type="molecule type" value="Genomic_DNA"/>
</dbReference>
<organism evidence="1 2">
    <name type="scientific">[Candida] jaroonii</name>
    <dbReference type="NCBI Taxonomy" id="467808"/>
    <lineage>
        <taxon>Eukaryota</taxon>
        <taxon>Fungi</taxon>
        <taxon>Dikarya</taxon>
        <taxon>Ascomycota</taxon>
        <taxon>Saccharomycotina</taxon>
        <taxon>Pichiomycetes</taxon>
        <taxon>Debaryomycetaceae</taxon>
        <taxon>Yamadazyma</taxon>
    </lineage>
</organism>
<protein>
    <submittedName>
        <fullName evidence="1">Uncharacterized protein</fullName>
    </submittedName>
</protein>